<name>A0A8X6UCJ7_NEPPI</name>
<dbReference type="Proteomes" id="UP000887013">
    <property type="component" value="Unassembled WGS sequence"/>
</dbReference>
<accession>A0A8X6UCJ7</accession>
<protein>
    <submittedName>
        <fullName evidence="1">Uncharacterized protein</fullName>
    </submittedName>
</protein>
<comment type="caution">
    <text evidence="1">The sequence shown here is derived from an EMBL/GenBank/DDBJ whole genome shotgun (WGS) entry which is preliminary data.</text>
</comment>
<dbReference type="OrthoDB" id="6429785at2759"/>
<evidence type="ECO:0000313" key="1">
    <source>
        <dbReference type="EMBL" id="GFU17317.1"/>
    </source>
</evidence>
<sequence>MFKQPFHRVTSLVAANKSWSVLRGSYCVSDSPRATDMTIFRLSTGHDCLRTYLFRFNIINSPICVLCDYGHVINAAHLEERSSLNHLICIVKEYWRARCLMI</sequence>
<gene>
    <name evidence="1" type="ORF">NPIL_486271</name>
</gene>
<dbReference type="EMBL" id="BMAW01126569">
    <property type="protein sequence ID" value="GFU17317.1"/>
    <property type="molecule type" value="Genomic_DNA"/>
</dbReference>
<organism evidence="1 2">
    <name type="scientific">Nephila pilipes</name>
    <name type="common">Giant wood spider</name>
    <name type="synonym">Nephila maculata</name>
    <dbReference type="NCBI Taxonomy" id="299642"/>
    <lineage>
        <taxon>Eukaryota</taxon>
        <taxon>Metazoa</taxon>
        <taxon>Ecdysozoa</taxon>
        <taxon>Arthropoda</taxon>
        <taxon>Chelicerata</taxon>
        <taxon>Arachnida</taxon>
        <taxon>Araneae</taxon>
        <taxon>Araneomorphae</taxon>
        <taxon>Entelegynae</taxon>
        <taxon>Araneoidea</taxon>
        <taxon>Nephilidae</taxon>
        <taxon>Nephila</taxon>
    </lineage>
</organism>
<keyword evidence="2" id="KW-1185">Reference proteome</keyword>
<evidence type="ECO:0000313" key="2">
    <source>
        <dbReference type="Proteomes" id="UP000887013"/>
    </source>
</evidence>
<reference evidence="1" key="1">
    <citation type="submission" date="2020-08" db="EMBL/GenBank/DDBJ databases">
        <title>Multicomponent nature underlies the extraordinary mechanical properties of spider dragline silk.</title>
        <authorList>
            <person name="Kono N."/>
            <person name="Nakamura H."/>
            <person name="Mori M."/>
            <person name="Yoshida Y."/>
            <person name="Ohtoshi R."/>
            <person name="Malay A.D."/>
            <person name="Moran D.A.P."/>
            <person name="Tomita M."/>
            <person name="Numata K."/>
            <person name="Arakawa K."/>
        </authorList>
    </citation>
    <scope>NUCLEOTIDE SEQUENCE</scope>
</reference>
<dbReference type="AlphaFoldDB" id="A0A8X6UCJ7"/>
<proteinExistence type="predicted"/>